<dbReference type="PANTHER" id="PTHR48070:SF6">
    <property type="entry name" value="ESTERASE OVCA2"/>
    <property type="match status" value="1"/>
</dbReference>
<gene>
    <name evidence="6" type="primary">dfr1</name>
    <name evidence="6" type="ORF">DNF11_0034</name>
</gene>
<dbReference type="Pfam" id="PF03959">
    <property type="entry name" value="FSH1"/>
    <property type="match status" value="1"/>
</dbReference>
<proteinExistence type="predicted"/>
<dbReference type="STRING" id="425264.A0A3G2RZ38"/>
<dbReference type="EC" id="1.5.1.3" evidence="6"/>
<dbReference type="Gene3D" id="3.40.50.1820">
    <property type="entry name" value="alpha/beta hydrolase"/>
    <property type="match status" value="1"/>
</dbReference>
<evidence type="ECO:0000256" key="4">
    <source>
        <dbReference type="SAM" id="MobiDB-lite"/>
    </source>
</evidence>
<evidence type="ECO:0000256" key="3">
    <source>
        <dbReference type="ARBA" id="ARBA00048461"/>
    </source>
</evidence>
<organism evidence="6 7">
    <name type="scientific">Malassezia restricta (strain ATCC 96810 / NBRC 103918 / CBS 7877)</name>
    <name type="common">Seborrheic dermatitis infection agent</name>
    <dbReference type="NCBI Taxonomy" id="425264"/>
    <lineage>
        <taxon>Eukaryota</taxon>
        <taxon>Fungi</taxon>
        <taxon>Dikarya</taxon>
        <taxon>Basidiomycota</taxon>
        <taxon>Ustilaginomycotina</taxon>
        <taxon>Malasseziomycetes</taxon>
        <taxon>Malasseziales</taxon>
        <taxon>Malasseziaceae</taxon>
        <taxon>Malassezia</taxon>
    </lineage>
</organism>
<dbReference type="GO" id="GO:0004146">
    <property type="term" value="F:dihydrofolate reductase activity"/>
    <property type="evidence" value="ECO:0007669"/>
    <property type="project" value="UniProtKB-EC"/>
</dbReference>
<dbReference type="GO" id="GO:0120516">
    <property type="term" value="F:diacylglycerol lipase activity"/>
    <property type="evidence" value="ECO:0007669"/>
    <property type="project" value="RHEA"/>
</dbReference>
<accession>A0A3G2RZ38</accession>
<feature type="domain" description="Serine hydrolase" evidence="5">
    <location>
        <begin position="4"/>
        <end position="214"/>
    </location>
</feature>
<evidence type="ECO:0000313" key="6">
    <source>
        <dbReference type="EMBL" id="AYO40984.1"/>
    </source>
</evidence>
<dbReference type="GO" id="GO:0005737">
    <property type="term" value="C:cytoplasm"/>
    <property type="evidence" value="ECO:0007669"/>
    <property type="project" value="TreeGrafter"/>
</dbReference>
<dbReference type="GO" id="GO:0005634">
    <property type="term" value="C:nucleus"/>
    <property type="evidence" value="ECO:0007669"/>
    <property type="project" value="TreeGrafter"/>
</dbReference>
<evidence type="ECO:0000313" key="7">
    <source>
        <dbReference type="Proteomes" id="UP000269793"/>
    </source>
</evidence>
<dbReference type="InterPro" id="IPR005645">
    <property type="entry name" value="FSH-like_dom"/>
</dbReference>
<dbReference type="OrthoDB" id="2094269at2759"/>
<sequence>MSEGKLRVLLLHGYAMNQTSFRRRIAALQKSCRDVAEFVFANGPHHVPTLPSESNPDPLPPNPDDPPEKQARAWFMSREGKYIGWGVTAAYLTEFIREHGPFDGVIGFSQGACLSGILTAAAEHPDRIPEVSEPILTQPFRFAISISGFRAADPKFDPLYSEPIQTPVLMIHGENDSIVTNQRAQTLIDRCHNLRVLRHPGEHYVPTSAPWRRFIHDLLVSFVQNDHDAWRAMPSPLDEENAHASNKL</sequence>
<dbReference type="InterPro" id="IPR029058">
    <property type="entry name" value="AB_hydrolase_fold"/>
</dbReference>
<name>A0A3G2RZ38_MALR7</name>
<dbReference type="PANTHER" id="PTHR48070">
    <property type="entry name" value="ESTERASE OVCA2"/>
    <property type="match status" value="1"/>
</dbReference>
<evidence type="ECO:0000256" key="1">
    <source>
        <dbReference type="ARBA" id="ARBA00022801"/>
    </source>
</evidence>
<dbReference type="GO" id="GO:0047372">
    <property type="term" value="F:monoacylglycerol lipase activity"/>
    <property type="evidence" value="ECO:0007669"/>
    <property type="project" value="RHEA"/>
</dbReference>
<dbReference type="AlphaFoldDB" id="A0A3G2RZ38"/>
<reference evidence="6 7" key="1">
    <citation type="submission" date="2018-10" db="EMBL/GenBank/DDBJ databases">
        <title>Complete genome sequence of Malassezia restricta CBS 7877.</title>
        <authorList>
            <person name="Morand S.C."/>
            <person name="Bertignac M."/>
            <person name="Iltis A."/>
            <person name="Kolder I."/>
            <person name="Pirovano W."/>
            <person name="Jourdain R."/>
            <person name="Clavaud C."/>
        </authorList>
    </citation>
    <scope>NUCLEOTIDE SEQUENCE [LARGE SCALE GENOMIC DNA]</scope>
    <source>
        <strain evidence="6 7">CBS 7877</strain>
    </source>
</reference>
<dbReference type="EMBL" id="CP033148">
    <property type="protein sequence ID" value="AYO40984.1"/>
    <property type="molecule type" value="Genomic_DNA"/>
</dbReference>
<dbReference type="VEuPathDB" id="FungiDB:DNF11_0034"/>
<keyword evidence="1" id="KW-0378">Hydrolase</keyword>
<keyword evidence="6" id="KW-0560">Oxidoreductase</keyword>
<evidence type="ECO:0000256" key="2">
    <source>
        <dbReference type="ARBA" id="ARBA00047591"/>
    </source>
</evidence>
<dbReference type="InterPro" id="IPR050593">
    <property type="entry name" value="LovG"/>
</dbReference>
<dbReference type="SUPFAM" id="SSF53474">
    <property type="entry name" value="alpha/beta-Hydrolases"/>
    <property type="match status" value="1"/>
</dbReference>
<evidence type="ECO:0000259" key="5">
    <source>
        <dbReference type="Pfam" id="PF03959"/>
    </source>
</evidence>
<comment type="catalytic activity">
    <reaction evidence="2">
        <text>a diacylglycerol + H2O = a monoacylglycerol + a fatty acid + H(+)</text>
        <dbReference type="Rhea" id="RHEA:32731"/>
        <dbReference type="ChEBI" id="CHEBI:15377"/>
        <dbReference type="ChEBI" id="CHEBI:15378"/>
        <dbReference type="ChEBI" id="CHEBI:17408"/>
        <dbReference type="ChEBI" id="CHEBI:18035"/>
        <dbReference type="ChEBI" id="CHEBI:28868"/>
    </reaction>
</comment>
<keyword evidence="7" id="KW-1185">Reference proteome</keyword>
<feature type="region of interest" description="Disordered" evidence="4">
    <location>
        <begin position="46"/>
        <end position="69"/>
    </location>
</feature>
<dbReference type="Proteomes" id="UP000269793">
    <property type="component" value="Chromosome I"/>
</dbReference>
<protein>
    <submittedName>
        <fullName evidence="6">Dihydrofolate reductase</fullName>
        <ecNumber evidence="6">1.5.1.3</ecNumber>
    </submittedName>
</protein>
<comment type="catalytic activity">
    <reaction evidence="3">
        <text>a monoacylglycerol + H2O = glycerol + a fatty acid + H(+)</text>
        <dbReference type="Rhea" id="RHEA:15245"/>
        <dbReference type="ChEBI" id="CHEBI:15377"/>
        <dbReference type="ChEBI" id="CHEBI:15378"/>
        <dbReference type="ChEBI" id="CHEBI:17408"/>
        <dbReference type="ChEBI" id="CHEBI:17754"/>
        <dbReference type="ChEBI" id="CHEBI:28868"/>
    </reaction>
</comment>